<evidence type="ECO:0000313" key="1">
    <source>
        <dbReference type="EMBL" id="KAA1419723.1"/>
    </source>
</evidence>
<keyword evidence="1" id="KW-0378">Hydrolase</keyword>
<comment type="caution">
    <text evidence="1">The sequence shown here is derived from an EMBL/GenBank/DDBJ whole genome shotgun (WGS) entry which is preliminary data.</text>
</comment>
<dbReference type="PANTHER" id="PTHR19288">
    <property type="entry name" value="4-NITROPHENYLPHOSPHATASE-RELATED"/>
    <property type="match status" value="1"/>
</dbReference>
<dbReference type="Proteomes" id="UP000307768">
    <property type="component" value="Unassembled WGS sequence"/>
</dbReference>
<dbReference type="EMBL" id="VDFQ02000006">
    <property type="protein sequence ID" value="KAA1419723.1"/>
    <property type="molecule type" value="Genomic_DNA"/>
</dbReference>
<dbReference type="InterPro" id="IPR023214">
    <property type="entry name" value="HAD_sf"/>
</dbReference>
<organism evidence="1 2">
    <name type="scientific">Mumia zhuanghuii</name>
    <dbReference type="NCBI Taxonomy" id="2585211"/>
    <lineage>
        <taxon>Bacteria</taxon>
        <taxon>Bacillati</taxon>
        <taxon>Actinomycetota</taxon>
        <taxon>Actinomycetes</taxon>
        <taxon>Propionibacteriales</taxon>
        <taxon>Nocardioidaceae</taxon>
        <taxon>Mumia</taxon>
    </lineage>
</organism>
<evidence type="ECO:0000313" key="2">
    <source>
        <dbReference type="Proteomes" id="UP000307768"/>
    </source>
</evidence>
<dbReference type="InterPro" id="IPR006357">
    <property type="entry name" value="HAD-SF_hydro_IIA"/>
</dbReference>
<gene>
    <name evidence="1" type="ORF">FE697_017560</name>
</gene>
<dbReference type="OrthoDB" id="9810449at2"/>
<dbReference type="Gene3D" id="3.40.50.1000">
    <property type="entry name" value="HAD superfamily/HAD-like"/>
    <property type="match status" value="2"/>
</dbReference>
<dbReference type="PANTHER" id="PTHR19288:SF95">
    <property type="entry name" value="D-GLYCEROL 3-PHOSPHATE PHOSPHATASE"/>
    <property type="match status" value="1"/>
</dbReference>
<dbReference type="GO" id="GO:0005737">
    <property type="term" value="C:cytoplasm"/>
    <property type="evidence" value="ECO:0007669"/>
    <property type="project" value="TreeGrafter"/>
</dbReference>
<proteinExistence type="predicted"/>
<dbReference type="SUPFAM" id="SSF56784">
    <property type="entry name" value="HAD-like"/>
    <property type="match status" value="1"/>
</dbReference>
<dbReference type="InterPro" id="IPR036412">
    <property type="entry name" value="HAD-like_sf"/>
</dbReference>
<protein>
    <submittedName>
        <fullName evidence="1">HAD-IIA family hydrolase</fullName>
    </submittedName>
</protein>
<dbReference type="Pfam" id="PF13242">
    <property type="entry name" value="Hydrolase_like"/>
    <property type="match status" value="1"/>
</dbReference>
<accession>A0A5Q6RNT8</accession>
<name>A0A5Q6RNT8_9ACTN</name>
<dbReference type="AlphaFoldDB" id="A0A5Q6RNT8"/>
<dbReference type="NCBIfam" id="TIGR01460">
    <property type="entry name" value="HAD-SF-IIA"/>
    <property type="match status" value="1"/>
</dbReference>
<reference evidence="1 2" key="1">
    <citation type="submission" date="2019-09" db="EMBL/GenBank/DDBJ databases">
        <title>Mumia zhuanghuii sp. nov. isolated from the intestinal contents of plateau pika (Ochotona curzoniae) in the Qinghai-Tibet plateau of China.</title>
        <authorList>
            <person name="Tian Z."/>
        </authorList>
    </citation>
    <scope>NUCLEOTIDE SEQUENCE [LARGE SCALE GENOMIC DNA]</scope>
    <source>
        <strain evidence="2">350</strain>
    </source>
</reference>
<dbReference type="Pfam" id="PF13344">
    <property type="entry name" value="Hydrolase_6"/>
    <property type="match status" value="1"/>
</dbReference>
<dbReference type="GO" id="GO:0016791">
    <property type="term" value="F:phosphatase activity"/>
    <property type="evidence" value="ECO:0007669"/>
    <property type="project" value="TreeGrafter"/>
</dbReference>
<sequence length="363" mass="37204">MSSSPFDARRRAVSRLEASSGPLRDGYDVAMLDLDGVVYRGEDAIDHVAEALDAAIAAGVRLAYVTNNAARTPDAVVAKLRGLGMPTDDDSVVTSAQAAGRLVAGLVGPGARVLVVGGAGLVHAVEEHGLRPVESAEDDPDAVVQGFSPDLGWAQLAEGSYAVARGIPWVASNTDGSIPTARGFAPGNGTLVAAIATATGREPRVAGKPYPPLFDETVLRVGGSQPLVVGDRLDTDIEGANNVGADSLLVLTGVTDLDALVAAAPPTRPTYVAPDLRALAWPHPAVEVGPEAARCGRHSVLAVDGAVVADGAGVGADDHQGAVEVLRAAVALAWHRRDHVSGESTRRLDLGAIRAALEPWGVR</sequence>